<gene>
    <name evidence="1" type="ORF">H7C19_33860</name>
</gene>
<protein>
    <submittedName>
        <fullName evidence="1">OsmC family protein</fullName>
    </submittedName>
</protein>
<dbReference type="Proteomes" id="UP000547209">
    <property type="component" value="Unassembled WGS sequence"/>
</dbReference>
<accession>A0A7X0S0F7</accession>
<dbReference type="InterPro" id="IPR036102">
    <property type="entry name" value="OsmC/Ohrsf"/>
</dbReference>
<dbReference type="InterPro" id="IPR003718">
    <property type="entry name" value="OsmC/Ohr_fam"/>
</dbReference>
<dbReference type="Gene3D" id="3.30.300.20">
    <property type="match status" value="1"/>
</dbReference>
<dbReference type="AlphaFoldDB" id="A0A7X0S0F7"/>
<dbReference type="EMBL" id="JACJVP010000089">
    <property type="protein sequence ID" value="MBB6675660.1"/>
    <property type="molecule type" value="Genomic_DNA"/>
</dbReference>
<sequence>MAIKWLDRRYVVNHPDGSAWGTEASTAWTPIELMEASLGLCVAKSLNLAMAQDGIEADRFDVSVSSAKATSGAPRLANMELKVELPELFDPDYRDKLLQHASRICTIGNTLKKGSEIEYESA</sequence>
<organism evidence="1 2">
    <name type="scientific">Cohnella nanjingensis</name>
    <dbReference type="NCBI Taxonomy" id="1387779"/>
    <lineage>
        <taxon>Bacteria</taxon>
        <taxon>Bacillati</taxon>
        <taxon>Bacillota</taxon>
        <taxon>Bacilli</taxon>
        <taxon>Bacillales</taxon>
        <taxon>Paenibacillaceae</taxon>
        <taxon>Cohnella</taxon>
    </lineage>
</organism>
<dbReference type="RefSeq" id="WP_185673505.1">
    <property type="nucleotide sequence ID" value="NZ_JACJVP010000089.1"/>
</dbReference>
<proteinExistence type="predicted"/>
<reference evidence="1 2" key="1">
    <citation type="submission" date="2020-08" db="EMBL/GenBank/DDBJ databases">
        <title>Cohnella phylogeny.</title>
        <authorList>
            <person name="Dunlap C."/>
        </authorList>
    </citation>
    <scope>NUCLEOTIDE SEQUENCE [LARGE SCALE GENOMIC DNA]</scope>
    <source>
        <strain evidence="1 2">DSM 28246</strain>
    </source>
</reference>
<dbReference type="InterPro" id="IPR015946">
    <property type="entry name" value="KH_dom-like_a/b"/>
</dbReference>
<keyword evidence="2" id="KW-1185">Reference proteome</keyword>
<evidence type="ECO:0000313" key="2">
    <source>
        <dbReference type="Proteomes" id="UP000547209"/>
    </source>
</evidence>
<name>A0A7X0S0F7_9BACL</name>
<dbReference type="SUPFAM" id="SSF82784">
    <property type="entry name" value="OsmC-like"/>
    <property type="match status" value="1"/>
</dbReference>
<comment type="caution">
    <text evidence="1">The sequence shown here is derived from an EMBL/GenBank/DDBJ whole genome shotgun (WGS) entry which is preliminary data.</text>
</comment>
<dbReference type="Pfam" id="PF02566">
    <property type="entry name" value="OsmC"/>
    <property type="match status" value="1"/>
</dbReference>
<evidence type="ECO:0000313" key="1">
    <source>
        <dbReference type="EMBL" id="MBB6675660.1"/>
    </source>
</evidence>